<feature type="domain" description="Methyl-accepting transducer" evidence="9">
    <location>
        <begin position="274"/>
        <end position="510"/>
    </location>
</feature>
<accession>A0ABV5KHG4</accession>
<feature type="transmembrane region" description="Helical" evidence="8">
    <location>
        <begin position="28"/>
        <end position="47"/>
    </location>
</feature>
<evidence type="ECO:0000259" key="9">
    <source>
        <dbReference type="PROSITE" id="PS50111"/>
    </source>
</evidence>
<evidence type="ECO:0000256" key="5">
    <source>
        <dbReference type="ARBA" id="ARBA00029447"/>
    </source>
</evidence>
<dbReference type="InterPro" id="IPR004089">
    <property type="entry name" value="MCPsignal_dom"/>
</dbReference>
<evidence type="ECO:0000256" key="8">
    <source>
        <dbReference type="SAM" id="Phobius"/>
    </source>
</evidence>
<proteinExistence type="inferred from homology"/>
<feature type="transmembrane region" description="Helical" evidence="8">
    <location>
        <begin position="176"/>
        <end position="200"/>
    </location>
</feature>
<feature type="region of interest" description="Disordered" evidence="7">
    <location>
        <begin position="324"/>
        <end position="345"/>
    </location>
</feature>
<dbReference type="Gene3D" id="1.10.287.950">
    <property type="entry name" value="Methyl-accepting chemotaxis protein"/>
    <property type="match status" value="1"/>
</dbReference>
<keyword evidence="8" id="KW-1133">Transmembrane helix</keyword>
<dbReference type="PROSITE" id="PS50111">
    <property type="entry name" value="CHEMOTAXIS_TRANSDUC_2"/>
    <property type="match status" value="1"/>
</dbReference>
<feature type="domain" description="HAMP" evidence="10">
    <location>
        <begin position="202"/>
        <end position="255"/>
    </location>
</feature>
<dbReference type="SMART" id="SM00283">
    <property type="entry name" value="MA"/>
    <property type="match status" value="1"/>
</dbReference>
<keyword evidence="12" id="KW-1185">Reference proteome</keyword>
<sequence>MNQRGGEFMSVRSIRKFYNGSLPRKIRLLLLLFMIIVLSAFIGFSIYHSNNVLREGGEERAMTLIQTLDASVNKDTSVDQLQGIINELVKQDEEIIDLTVYSIGDGASGIAAMDPGKVGKKLDPEDMEAANADKIVTIFEGDVIDVTAPMHDVDGSVIEVIGVHYDVGDEVASNQLFIYAIALSGLAALAISQYVFYLIFRSMISKPILAVSSAANEISNGNLTWRNGDKTRHDEIGVLLQSFEHMAGTLLDVMSGVNRTSSQIQQAMKQLAFNASQTSASAKDMSEMMKDIAVGSEVQLRTSEENKRAMAGMVQGVSRVAAASQEVAQSSDDARSEAQNGSHSVADSVFQMNTIDRSVQELAVLIDSQLQKSHEIKEALSVITEIASQTSLLSLNAAIEAARAGEEGKGFAVVASEVKKLAEQSSQSAKDITALITTIQTESEQSAAYMNKVRLEVQQGLQSVQIAGQSFETIMQKVMLVSNEIHGVSAASQEISSGTEQMASAIDEVTQIAKQSNEKTNEGRLSIEGQLDNMSQVHRLAESLNQYMKELEEKLVYFKLS</sequence>
<evidence type="ECO:0000313" key="12">
    <source>
        <dbReference type="Proteomes" id="UP001589747"/>
    </source>
</evidence>
<reference evidence="11 12" key="1">
    <citation type="submission" date="2024-09" db="EMBL/GenBank/DDBJ databases">
        <authorList>
            <person name="Sun Q."/>
            <person name="Mori K."/>
        </authorList>
    </citation>
    <scope>NUCLEOTIDE SEQUENCE [LARGE SCALE GENOMIC DNA]</scope>
    <source>
        <strain evidence="11 12">TISTR 2452</strain>
    </source>
</reference>
<gene>
    <name evidence="11" type="ORF">ACFFSY_01830</name>
</gene>
<protein>
    <submittedName>
        <fullName evidence="11">Methyl-accepting chemotaxis protein</fullName>
    </submittedName>
</protein>
<evidence type="ECO:0000256" key="7">
    <source>
        <dbReference type="SAM" id="MobiDB-lite"/>
    </source>
</evidence>
<evidence type="ECO:0000256" key="4">
    <source>
        <dbReference type="ARBA" id="ARBA00023224"/>
    </source>
</evidence>
<evidence type="ECO:0000256" key="6">
    <source>
        <dbReference type="PROSITE-ProRule" id="PRU00284"/>
    </source>
</evidence>
<keyword evidence="3 8" id="KW-0472">Membrane</keyword>
<dbReference type="RefSeq" id="WP_377489009.1">
    <property type="nucleotide sequence ID" value="NZ_JBHMDO010000003.1"/>
</dbReference>
<dbReference type="InterPro" id="IPR003660">
    <property type="entry name" value="HAMP_dom"/>
</dbReference>
<evidence type="ECO:0000259" key="10">
    <source>
        <dbReference type="PROSITE" id="PS50885"/>
    </source>
</evidence>
<evidence type="ECO:0000313" key="11">
    <source>
        <dbReference type="EMBL" id="MFB9324677.1"/>
    </source>
</evidence>
<dbReference type="SUPFAM" id="SSF58104">
    <property type="entry name" value="Methyl-accepting chemotaxis protein (MCP) signaling domain"/>
    <property type="match status" value="1"/>
</dbReference>
<evidence type="ECO:0000256" key="2">
    <source>
        <dbReference type="ARBA" id="ARBA00022475"/>
    </source>
</evidence>
<keyword evidence="2" id="KW-1003">Cell membrane</keyword>
<dbReference type="EMBL" id="JBHMDO010000003">
    <property type="protein sequence ID" value="MFB9324677.1"/>
    <property type="molecule type" value="Genomic_DNA"/>
</dbReference>
<dbReference type="Pfam" id="PF00672">
    <property type="entry name" value="HAMP"/>
    <property type="match status" value="1"/>
</dbReference>
<dbReference type="Proteomes" id="UP001589747">
    <property type="component" value="Unassembled WGS sequence"/>
</dbReference>
<comment type="caution">
    <text evidence="11">The sequence shown here is derived from an EMBL/GenBank/DDBJ whole genome shotgun (WGS) entry which is preliminary data.</text>
</comment>
<name>A0ABV5KHG4_9BACL</name>
<dbReference type="Pfam" id="PF00015">
    <property type="entry name" value="MCPsignal"/>
    <property type="match status" value="1"/>
</dbReference>
<organism evidence="11 12">
    <name type="scientific">Paenibacillus aurantiacus</name>
    <dbReference type="NCBI Taxonomy" id="1936118"/>
    <lineage>
        <taxon>Bacteria</taxon>
        <taxon>Bacillati</taxon>
        <taxon>Bacillota</taxon>
        <taxon>Bacilli</taxon>
        <taxon>Bacillales</taxon>
        <taxon>Paenibacillaceae</taxon>
        <taxon>Paenibacillus</taxon>
    </lineage>
</organism>
<dbReference type="SMART" id="SM00304">
    <property type="entry name" value="HAMP"/>
    <property type="match status" value="1"/>
</dbReference>
<dbReference type="PANTHER" id="PTHR32089:SF112">
    <property type="entry name" value="LYSOZYME-LIKE PROTEIN-RELATED"/>
    <property type="match status" value="1"/>
</dbReference>
<dbReference type="CDD" id="cd11386">
    <property type="entry name" value="MCP_signal"/>
    <property type="match status" value="1"/>
</dbReference>
<evidence type="ECO:0000256" key="1">
    <source>
        <dbReference type="ARBA" id="ARBA00004236"/>
    </source>
</evidence>
<dbReference type="Gene3D" id="1.10.8.500">
    <property type="entry name" value="HAMP domain in histidine kinase"/>
    <property type="match status" value="1"/>
</dbReference>
<dbReference type="CDD" id="cd06225">
    <property type="entry name" value="HAMP"/>
    <property type="match status" value="1"/>
</dbReference>
<dbReference type="PANTHER" id="PTHR32089">
    <property type="entry name" value="METHYL-ACCEPTING CHEMOTAXIS PROTEIN MCPB"/>
    <property type="match status" value="1"/>
</dbReference>
<dbReference type="PROSITE" id="PS50885">
    <property type="entry name" value="HAMP"/>
    <property type="match status" value="1"/>
</dbReference>
<keyword evidence="8" id="KW-0812">Transmembrane</keyword>
<comment type="similarity">
    <text evidence="5">Belongs to the methyl-accepting chemotaxis (MCP) protein family.</text>
</comment>
<evidence type="ECO:0000256" key="3">
    <source>
        <dbReference type="ARBA" id="ARBA00023136"/>
    </source>
</evidence>
<keyword evidence="4 6" id="KW-0807">Transducer</keyword>
<comment type="subcellular location">
    <subcellularLocation>
        <location evidence="1">Cell membrane</location>
    </subcellularLocation>
</comment>